<dbReference type="PANTHER" id="PTHR11562">
    <property type="entry name" value="CATION EFFLUX PROTEIN/ ZINC TRANSPORTER"/>
    <property type="match status" value="1"/>
</dbReference>
<keyword evidence="6 9" id="KW-1133">Transmembrane helix</keyword>
<dbReference type="InterPro" id="IPR002524">
    <property type="entry name" value="Cation_efflux"/>
</dbReference>
<accession>A0A0W0Z836</accession>
<evidence type="ECO:0000256" key="9">
    <source>
        <dbReference type="SAM" id="Phobius"/>
    </source>
</evidence>
<evidence type="ECO:0000259" key="10">
    <source>
        <dbReference type="Pfam" id="PF01545"/>
    </source>
</evidence>
<proteinExistence type="inferred from homology"/>
<keyword evidence="4 9" id="KW-0812">Transmembrane</keyword>
<keyword evidence="5" id="KW-0862">Zinc</keyword>
<dbReference type="AlphaFoldDB" id="A0A0W0Z836"/>
<dbReference type="EMBL" id="LNYX01000008">
    <property type="protein sequence ID" value="KTD65287.1"/>
    <property type="molecule type" value="Genomic_DNA"/>
</dbReference>
<comment type="caution">
    <text evidence="12">The sequence shown here is derived from an EMBL/GenBank/DDBJ whole genome shotgun (WGS) entry which is preliminary data.</text>
</comment>
<dbReference type="OrthoDB" id="9809646at2"/>
<reference evidence="12 13" key="1">
    <citation type="submission" date="2015-11" db="EMBL/GenBank/DDBJ databases">
        <title>Genomic analysis of 38 Legionella species identifies large and diverse effector repertoires.</title>
        <authorList>
            <person name="Burstein D."/>
            <person name="Amaro F."/>
            <person name="Zusman T."/>
            <person name="Lifshitz Z."/>
            <person name="Cohen O."/>
            <person name="Gilbert J.A."/>
            <person name="Pupko T."/>
            <person name="Shuman H.A."/>
            <person name="Segal G."/>
        </authorList>
    </citation>
    <scope>NUCLEOTIDE SEQUENCE [LARGE SCALE GENOMIC DNA]</scope>
    <source>
        <strain evidence="12 13">Mt.St.Helens-9</strain>
    </source>
</reference>
<evidence type="ECO:0000256" key="4">
    <source>
        <dbReference type="ARBA" id="ARBA00022692"/>
    </source>
</evidence>
<protein>
    <submittedName>
        <fullName evidence="12">Cation efflux system protein</fullName>
    </submittedName>
</protein>
<feature type="domain" description="Cation efflux protein transmembrane" evidence="10">
    <location>
        <begin position="24"/>
        <end position="212"/>
    </location>
</feature>
<dbReference type="SUPFAM" id="SSF160240">
    <property type="entry name" value="Cation efflux protein cytoplasmic domain-like"/>
    <property type="match status" value="1"/>
</dbReference>
<feature type="transmembrane region" description="Helical" evidence="9">
    <location>
        <begin position="21"/>
        <end position="43"/>
    </location>
</feature>
<evidence type="ECO:0000256" key="8">
    <source>
        <dbReference type="ARBA" id="ARBA00023136"/>
    </source>
</evidence>
<name>A0A0W0Z836_LEGSP</name>
<feature type="transmembrane region" description="Helical" evidence="9">
    <location>
        <begin position="157"/>
        <end position="178"/>
    </location>
</feature>
<gene>
    <name evidence="12" type="primary">czcD_1</name>
    <name evidence="12" type="ORF">Lspi_0747</name>
</gene>
<dbReference type="InterPro" id="IPR027469">
    <property type="entry name" value="Cation_efflux_TMD_sf"/>
</dbReference>
<keyword evidence="13" id="KW-1185">Reference proteome</keyword>
<evidence type="ECO:0000256" key="3">
    <source>
        <dbReference type="ARBA" id="ARBA00022448"/>
    </source>
</evidence>
<keyword evidence="3" id="KW-0813">Transport</keyword>
<keyword evidence="7" id="KW-0406">Ion transport</keyword>
<dbReference type="Pfam" id="PF01545">
    <property type="entry name" value="Cation_efflux"/>
    <property type="match status" value="1"/>
</dbReference>
<dbReference type="Gene3D" id="1.20.1510.10">
    <property type="entry name" value="Cation efflux protein transmembrane domain"/>
    <property type="match status" value="1"/>
</dbReference>
<evidence type="ECO:0000313" key="13">
    <source>
        <dbReference type="Proteomes" id="UP000054877"/>
    </source>
</evidence>
<dbReference type="GO" id="GO:0005385">
    <property type="term" value="F:zinc ion transmembrane transporter activity"/>
    <property type="evidence" value="ECO:0007669"/>
    <property type="project" value="TreeGrafter"/>
</dbReference>
<feature type="transmembrane region" description="Helical" evidence="9">
    <location>
        <begin position="49"/>
        <end position="69"/>
    </location>
</feature>
<feature type="transmembrane region" description="Helical" evidence="9">
    <location>
        <begin position="90"/>
        <end position="109"/>
    </location>
</feature>
<dbReference type="InterPro" id="IPR058533">
    <property type="entry name" value="Cation_efflux_TM"/>
</dbReference>
<evidence type="ECO:0000256" key="2">
    <source>
        <dbReference type="ARBA" id="ARBA00008873"/>
    </source>
</evidence>
<dbReference type="InterPro" id="IPR027470">
    <property type="entry name" value="Cation_efflux_CTD"/>
</dbReference>
<evidence type="ECO:0000256" key="7">
    <source>
        <dbReference type="ARBA" id="ARBA00023065"/>
    </source>
</evidence>
<evidence type="ECO:0000313" key="12">
    <source>
        <dbReference type="EMBL" id="KTD65287.1"/>
    </source>
</evidence>
<keyword evidence="8 9" id="KW-0472">Membrane</keyword>
<feature type="domain" description="Cation efflux protein cytoplasmic" evidence="11">
    <location>
        <begin position="218"/>
        <end position="291"/>
    </location>
</feature>
<dbReference type="RefSeq" id="WP_058482690.1">
    <property type="nucleotide sequence ID" value="NZ_CAAAII010000015.1"/>
</dbReference>
<dbReference type="Pfam" id="PF16916">
    <property type="entry name" value="ZT_dimer"/>
    <property type="match status" value="1"/>
</dbReference>
<evidence type="ECO:0000259" key="11">
    <source>
        <dbReference type="Pfam" id="PF16916"/>
    </source>
</evidence>
<dbReference type="GO" id="GO:0005886">
    <property type="term" value="C:plasma membrane"/>
    <property type="evidence" value="ECO:0007669"/>
    <property type="project" value="TreeGrafter"/>
</dbReference>
<dbReference type="InterPro" id="IPR036837">
    <property type="entry name" value="Cation_efflux_CTD_sf"/>
</dbReference>
<feature type="transmembrane region" description="Helical" evidence="9">
    <location>
        <begin position="121"/>
        <end position="145"/>
    </location>
</feature>
<comment type="similarity">
    <text evidence="2">Belongs to the cation diffusion facilitator (CDF) transporter (TC 2.A.4) family. SLC30A subfamily.</text>
</comment>
<keyword evidence="5" id="KW-0864">Zinc transport</keyword>
<feature type="transmembrane region" description="Helical" evidence="9">
    <location>
        <begin position="184"/>
        <end position="205"/>
    </location>
</feature>
<dbReference type="InterPro" id="IPR050681">
    <property type="entry name" value="CDF/SLC30A"/>
</dbReference>
<dbReference type="NCBIfam" id="TIGR01297">
    <property type="entry name" value="CDF"/>
    <property type="match status" value="1"/>
</dbReference>
<dbReference type="Proteomes" id="UP000054877">
    <property type="component" value="Unassembled WGS sequence"/>
</dbReference>
<organism evidence="12 13">
    <name type="scientific">Legionella spiritensis</name>
    <dbReference type="NCBI Taxonomy" id="452"/>
    <lineage>
        <taxon>Bacteria</taxon>
        <taxon>Pseudomonadati</taxon>
        <taxon>Pseudomonadota</taxon>
        <taxon>Gammaproteobacteria</taxon>
        <taxon>Legionellales</taxon>
        <taxon>Legionellaceae</taxon>
        <taxon>Legionella</taxon>
    </lineage>
</organism>
<dbReference type="SUPFAM" id="SSF161111">
    <property type="entry name" value="Cation efflux protein transmembrane domain-like"/>
    <property type="match status" value="1"/>
</dbReference>
<dbReference type="PANTHER" id="PTHR11562:SF17">
    <property type="entry name" value="RE54080P-RELATED"/>
    <property type="match status" value="1"/>
</dbReference>
<comment type="subcellular location">
    <subcellularLocation>
        <location evidence="1">Membrane</location>
        <topology evidence="1">Multi-pass membrane protein</topology>
    </subcellularLocation>
</comment>
<evidence type="ECO:0000256" key="1">
    <source>
        <dbReference type="ARBA" id="ARBA00004141"/>
    </source>
</evidence>
<dbReference type="PATRIC" id="fig|452.5.peg.817"/>
<evidence type="ECO:0000256" key="6">
    <source>
        <dbReference type="ARBA" id="ARBA00022989"/>
    </source>
</evidence>
<evidence type="ECO:0000256" key="5">
    <source>
        <dbReference type="ARBA" id="ARBA00022906"/>
    </source>
</evidence>
<sequence>MGHHHSENGHHHHHAPQEFNRAFIIAIVANGLFVIIQVMYAYWANSTSLLADAIHNLGDVLSLILAWIANRLLKRLPTERSTYGMKKTSILAALANGILLVFSCGIIATEAMYKFFSPSEVQALTVMIVAGIGIVVNGATAALFVRGTDDLNIRGAYLHLFYDALISVGVVISAGLMYWTDWLWIDPLVGLLIALIILKGTWALFTDSFRLIIDAVPRGISWQSVQETLRSEPGVEQVHDLHIWAMSTQENALSVHLWMPDVVLSDEARLRIVRTLKKEHNIHHSTIQVEKNLTYCDDACGAREQCQ</sequence>
<dbReference type="STRING" id="452.Lspi_0747"/>